<comment type="caution">
    <text evidence="1">The sequence shown here is derived from an EMBL/GenBank/DDBJ whole genome shotgun (WGS) entry which is preliminary data.</text>
</comment>
<protein>
    <submittedName>
        <fullName evidence="1">Uncharacterized protein</fullName>
    </submittedName>
</protein>
<gene>
    <name evidence="1" type="ORF">FAZ19_19090</name>
</gene>
<dbReference type="EMBL" id="SUKA01000007">
    <property type="protein sequence ID" value="TJY62580.1"/>
    <property type="molecule type" value="Genomic_DNA"/>
</dbReference>
<proteinExistence type="predicted"/>
<evidence type="ECO:0000313" key="1">
    <source>
        <dbReference type="EMBL" id="TJY62580.1"/>
    </source>
</evidence>
<name>A0A4U0GU45_9SPHI</name>
<dbReference type="Proteomes" id="UP000309872">
    <property type="component" value="Unassembled WGS sequence"/>
</dbReference>
<dbReference type="OrthoDB" id="676831at2"/>
<organism evidence="1 2">
    <name type="scientific">Sphingobacterium alkalisoli</name>
    <dbReference type="NCBI Taxonomy" id="1874115"/>
    <lineage>
        <taxon>Bacteria</taxon>
        <taxon>Pseudomonadati</taxon>
        <taxon>Bacteroidota</taxon>
        <taxon>Sphingobacteriia</taxon>
        <taxon>Sphingobacteriales</taxon>
        <taxon>Sphingobacteriaceae</taxon>
        <taxon>Sphingobacterium</taxon>
    </lineage>
</organism>
<evidence type="ECO:0000313" key="2">
    <source>
        <dbReference type="Proteomes" id="UP000309872"/>
    </source>
</evidence>
<accession>A0A4U0GU45</accession>
<dbReference type="AlphaFoldDB" id="A0A4U0GU45"/>
<keyword evidence="2" id="KW-1185">Reference proteome</keyword>
<dbReference type="RefSeq" id="WP_136822366.1">
    <property type="nucleotide sequence ID" value="NZ_BMJX01000007.1"/>
</dbReference>
<reference evidence="1 2" key="1">
    <citation type="submission" date="2019-04" db="EMBL/GenBank/DDBJ databases">
        <title>Sphingobacterium olei sp. nov., isolated from oil-contaminated soil.</title>
        <authorList>
            <person name="Liu B."/>
        </authorList>
    </citation>
    <scope>NUCLEOTIDE SEQUENCE [LARGE SCALE GENOMIC DNA]</scope>
    <source>
        <strain evidence="1 2">Y3L14</strain>
    </source>
</reference>
<sequence length="129" mass="15165">MMEQIYFSEIIKEFLSENFPEFLSSLDFKADGSFDCGLRNQADTFSIWLATYNSEITIGLEDPDGKTDIHTHLGCDDKEYLPETLDRLAKMINEIREDKLVLYKDESGYHWTDDMEKKKQPNTIFFSWN</sequence>